<dbReference type="InterPro" id="IPR000182">
    <property type="entry name" value="GNAT_dom"/>
</dbReference>
<dbReference type="InterPro" id="IPR051016">
    <property type="entry name" value="Diverse_Substrate_AcTransf"/>
</dbReference>
<protein>
    <recommendedName>
        <fullName evidence="4">N-acetyltransferase domain-containing protein</fullName>
    </recommendedName>
</protein>
<dbReference type="CDD" id="cd04301">
    <property type="entry name" value="NAT_SF"/>
    <property type="match status" value="1"/>
</dbReference>
<dbReference type="PANTHER" id="PTHR10545:SF29">
    <property type="entry name" value="GH14572P-RELATED"/>
    <property type="match status" value="1"/>
</dbReference>
<dbReference type="GO" id="GO:0008080">
    <property type="term" value="F:N-acetyltransferase activity"/>
    <property type="evidence" value="ECO:0007669"/>
    <property type="project" value="TreeGrafter"/>
</dbReference>
<evidence type="ECO:0000259" key="4">
    <source>
        <dbReference type="PROSITE" id="PS51186"/>
    </source>
</evidence>
<evidence type="ECO:0000313" key="5">
    <source>
        <dbReference type="EMBL" id="CAB3786936.1"/>
    </source>
</evidence>
<gene>
    <name evidence="5" type="ORF">LMG28138_02326</name>
</gene>
<dbReference type="SUPFAM" id="SSF55729">
    <property type="entry name" value="Acyl-CoA N-acyltransferases (Nat)"/>
    <property type="match status" value="1"/>
</dbReference>
<keyword evidence="2" id="KW-0808">Transferase</keyword>
<name>A0A6S7CSD3_9BURK</name>
<sequence>MAAPRIRIAREDDAPAIHALIVELAEYERLTSILVATEATLRTALAGDQPRVECLVAEHEGHVVAYAMYFHNFSSFLSRRGLYLEDLYVSPAARRLGIASALLRKLAAIAVERQCARFEWTVLDWNQSAIDFYENIGATVLPEWRIVRMTGEALTKLAQS</sequence>
<keyword evidence="3" id="KW-0012">Acyltransferase</keyword>
<accession>A0A6S7CSD3</accession>
<keyword evidence="6" id="KW-1185">Reference proteome</keyword>
<evidence type="ECO:0000256" key="3">
    <source>
        <dbReference type="ARBA" id="ARBA00023315"/>
    </source>
</evidence>
<comment type="similarity">
    <text evidence="1">Belongs to the acetyltransferase family.</text>
</comment>
<dbReference type="PROSITE" id="PS51186">
    <property type="entry name" value="GNAT"/>
    <property type="match status" value="1"/>
</dbReference>
<proteinExistence type="inferred from homology"/>
<dbReference type="FunFam" id="3.40.630.30:FF:000064">
    <property type="entry name" value="GNAT family acetyltransferase"/>
    <property type="match status" value="1"/>
</dbReference>
<reference evidence="5 6" key="1">
    <citation type="submission" date="2020-04" db="EMBL/GenBank/DDBJ databases">
        <authorList>
            <person name="De Canck E."/>
        </authorList>
    </citation>
    <scope>NUCLEOTIDE SEQUENCE [LARGE SCALE GENOMIC DNA]</scope>
    <source>
        <strain evidence="5 6">LMG 28138</strain>
    </source>
</reference>
<dbReference type="InterPro" id="IPR016181">
    <property type="entry name" value="Acyl_CoA_acyltransferase"/>
</dbReference>
<dbReference type="Pfam" id="PF00583">
    <property type="entry name" value="Acetyltransf_1"/>
    <property type="match status" value="1"/>
</dbReference>
<dbReference type="Gene3D" id="3.40.630.30">
    <property type="match status" value="1"/>
</dbReference>
<evidence type="ECO:0000256" key="2">
    <source>
        <dbReference type="ARBA" id="ARBA00022679"/>
    </source>
</evidence>
<dbReference type="EMBL" id="CADIKM010000008">
    <property type="protein sequence ID" value="CAB3786936.1"/>
    <property type="molecule type" value="Genomic_DNA"/>
</dbReference>
<feature type="domain" description="N-acetyltransferase" evidence="4">
    <location>
        <begin position="4"/>
        <end position="154"/>
    </location>
</feature>
<dbReference type="PANTHER" id="PTHR10545">
    <property type="entry name" value="DIAMINE N-ACETYLTRANSFERASE"/>
    <property type="match status" value="1"/>
</dbReference>
<evidence type="ECO:0000313" key="6">
    <source>
        <dbReference type="Proteomes" id="UP000494115"/>
    </source>
</evidence>
<organism evidence="5 6">
    <name type="scientific">Pararobbsia alpina</name>
    <dbReference type="NCBI Taxonomy" id="621374"/>
    <lineage>
        <taxon>Bacteria</taxon>
        <taxon>Pseudomonadati</taxon>
        <taxon>Pseudomonadota</taxon>
        <taxon>Betaproteobacteria</taxon>
        <taxon>Burkholderiales</taxon>
        <taxon>Burkholderiaceae</taxon>
        <taxon>Pararobbsia</taxon>
    </lineage>
</organism>
<dbReference type="Proteomes" id="UP000494115">
    <property type="component" value="Unassembled WGS sequence"/>
</dbReference>
<dbReference type="AlphaFoldDB" id="A0A6S7CSD3"/>
<evidence type="ECO:0000256" key="1">
    <source>
        <dbReference type="ARBA" id="ARBA00008694"/>
    </source>
</evidence>